<dbReference type="CDD" id="cd00085">
    <property type="entry name" value="HNHc"/>
    <property type="match status" value="1"/>
</dbReference>
<keyword evidence="5" id="KW-1185">Reference proteome</keyword>
<evidence type="ECO:0000313" key="5">
    <source>
        <dbReference type="Proteomes" id="UP000639051"/>
    </source>
</evidence>
<reference evidence="4 5" key="1">
    <citation type="submission" date="2021-01" db="EMBL/GenBank/DDBJ databases">
        <title>Genome public.</title>
        <authorList>
            <person name="Liu C."/>
            <person name="Sun Q."/>
        </authorList>
    </citation>
    <scope>NUCLEOTIDE SEQUENCE [LARGE SCALE GENOMIC DNA]</scope>
    <source>
        <strain evidence="4 5">JC656</strain>
    </source>
</reference>
<dbReference type="InterPro" id="IPR003615">
    <property type="entry name" value="HNH_nuc"/>
</dbReference>
<evidence type="ECO:0000256" key="2">
    <source>
        <dbReference type="SAM" id="MobiDB-lite"/>
    </source>
</evidence>
<dbReference type="Pfam" id="PF02720">
    <property type="entry name" value="DUF222"/>
    <property type="match status" value="1"/>
</dbReference>
<dbReference type="Proteomes" id="UP000639051">
    <property type="component" value="Unassembled WGS sequence"/>
</dbReference>
<dbReference type="Pfam" id="PF01844">
    <property type="entry name" value="HNH"/>
    <property type="match status" value="1"/>
</dbReference>
<sequence>MQGVGEARTLPQLRADVLADLLTARSDPDRGRSTPGGTRAHIIATIPARTLQGISEEPGEILGYGQIDPKAARLLAAQAATWTRMWVDPFTGAPLAVGRTRYTPTAAMRRQLGARDMTCRFPGCDKPAGATEADHTNAWANGGETSVANLALLCREHHRLKSEGYWRPRQIGPPPADALTPDCRQVAVAKAPPIGSRDQDSRTPEHPHGTIEWTSPTGRRYITYPEGDPPPPF</sequence>
<evidence type="ECO:0000313" key="4">
    <source>
        <dbReference type="EMBL" id="MBL0704389.1"/>
    </source>
</evidence>
<dbReference type="InterPro" id="IPR002711">
    <property type="entry name" value="HNH"/>
</dbReference>
<dbReference type="SMART" id="SM00507">
    <property type="entry name" value="HNHc"/>
    <property type="match status" value="1"/>
</dbReference>
<comment type="caution">
    <text evidence="4">The sequence shown here is derived from an EMBL/GenBank/DDBJ whole genome shotgun (WGS) entry which is preliminary data.</text>
</comment>
<feature type="domain" description="HNH nuclease" evidence="3">
    <location>
        <begin position="107"/>
        <end position="159"/>
    </location>
</feature>
<dbReference type="Gene3D" id="1.10.30.50">
    <property type="match status" value="1"/>
</dbReference>
<proteinExistence type="inferred from homology"/>
<dbReference type="EMBL" id="JAERRC010000010">
    <property type="protein sequence ID" value="MBL0704389.1"/>
    <property type="molecule type" value="Genomic_DNA"/>
</dbReference>
<feature type="region of interest" description="Disordered" evidence="2">
    <location>
        <begin position="189"/>
        <end position="233"/>
    </location>
</feature>
<comment type="similarity">
    <text evidence="1">Belongs to the Rv1128c/1148c/1588c/1702c/1945/3466 family.</text>
</comment>
<gene>
    <name evidence="4" type="ORF">JJE72_02580</name>
</gene>
<feature type="compositionally biased region" description="Basic and acidic residues" evidence="2">
    <location>
        <begin position="197"/>
        <end position="209"/>
    </location>
</feature>
<evidence type="ECO:0000256" key="1">
    <source>
        <dbReference type="ARBA" id="ARBA00023450"/>
    </source>
</evidence>
<organism evidence="4 5">
    <name type="scientific">Sinomonas cellulolyticus</name>
    <dbReference type="NCBI Taxonomy" id="2801916"/>
    <lineage>
        <taxon>Bacteria</taxon>
        <taxon>Bacillati</taxon>
        <taxon>Actinomycetota</taxon>
        <taxon>Actinomycetes</taxon>
        <taxon>Micrococcales</taxon>
        <taxon>Micrococcaceae</taxon>
        <taxon>Sinomonas</taxon>
    </lineage>
</organism>
<protein>
    <submittedName>
        <fullName evidence="4">DUF222 domain-containing protein</fullName>
    </submittedName>
</protein>
<accession>A0ABS1JYC3</accession>
<dbReference type="InterPro" id="IPR003870">
    <property type="entry name" value="DUF222"/>
</dbReference>
<evidence type="ECO:0000259" key="3">
    <source>
        <dbReference type="SMART" id="SM00507"/>
    </source>
</evidence>
<name>A0ABS1JYC3_9MICC</name>